<keyword evidence="8" id="KW-1185">Reference proteome</keyword>
<comment type="caution">
    <text evidence="7">The sequence shown here is derived from an EMBL/GenBank/DDBJ whole genome shotgun (WGS) entry which is preliminary data.</text>
</comment>
<gene>
    <name evidence="7" type="ORF">IV203_022947</name>
</gene>
<evidence type="ECO:0000256" key="1">
    <source>
        <dbReference type="ARBA" id="ARBA00022603"/>
    </source>
</evidence>
<dbReference type="Pfam" id="PF07137">
    <property type="entry name" value="VDE"/>
    <property type="match status" value="1"/>
</dbReference>
<proteinExistence type="predicted"/>
<accession>A0A9K3KD38</accession>
<evidence type="ECO:0000313" key="8">
    <source>
        <dbReference type="Proteomes" id="UP000693970"/>
    </source>
</evidence>
<name>A0A9K3KD38_9STRA</name>
<keyword evidence="1" id="KW-0489">Methyltransferase</keyword>
<evidence type="ECO:0000256" key="3">
    <source>
        <dbReference type="ARBA" id="ARBA00022691"/>
    </source>
</evidence>
<feature type="signal peptide" evidence="5">
    <location>
        <begin position="1"/>
        <end position="23"/>
    </location>
</feature>
<sequence length="622" mass="71636">MLPFTSYLFYAYILLPLALRGTALFRQSPVWYKVCPVIKCVPTLIRCLQDEQCKAWLDDIAQCDDSTSTARQTSAETFAHVQHPHDAAFCRYQSFDRVQTQTAIDFLECLGGSGCMEPSSYSDQCAVIDPSSRTGLDFGPAMSPMLEGRWKKLYTSGWDLWPCQWTDFHPDNSNIIEPEPWMEAWPHTSNVWRMDLYWKNSPDATITFHMCNEMYPNDTWDFSHLQNNTALDTTTSTIPATLKTRAVMWGTEAHENWYLIDVDLKFQTMTVYYCAYTEAVSRFDSITMVLQKEGAPILTEEQRITVEAKVLDVLGPEHGKLQRIPEYSGLHPRNNTNEEEEQPFTPWNHPNLSLRASSPRSFRSRQHVNPLASKFQQPTILQEDWPQTVFHDLQRPLFLDIGCSRGGFLLDLATQRPDDYNYLGLEIRPIIVHQAQDRVKKRPHLHGHIDFVGCNANVDLDRLLTRLSQATTTTTTTTTITTTANQDDDVSSDRNSTPRCKNLQMVCIQFPDPHFKARHAKRRVVTPELVTSLARFMPPASRVFLQSDVQSVLDEMRLQFRQQSEYFRDARESVEEYIPENIVGIPTEREVSVLEQNLPVYRALFTRTEQEHSKEEAEEEGE</sequence>
<protein>
    <submittedName>
        <fullName evidence="7">tRNA guanine-N7-methyltransferase</fullName>
    </submittedName>
</protein>
<feature type="chain" id="PRO_5039949154" evidence="5">
    <location>
        <begin position="24"/>
        <end position="622"/>
    </location>
</feature>
<reference evidence="7" key="2">
    <citation type="submission" date="2021-04" db="EMBL/GenBank/DDBJ databases">
        <authorList>
            <person name="Podell S."/>
        </authorList>
    </citation>
    <scope>NUCLEOTIDE SEQUENCE</scope>
    <source>
        <strain evidence="7">Hildebrandi</strain>
    </source>
</reference>
<dbReference type="GO" id="GO:0046422">
    <property type="term" value="F:violaxanthin de-epoxidase activity"/>
    <property type="evidence" value="ECO:0007669"/>
    <property type="project" value="InterPro"/>
</dbReference>
<evidence type="ECO:0000256" key="4">
    <source>
        <dbReference type="SAM" id="MobiDB-lite"/>
    </source>
</evidence>
<feature type="domain" description="VDE lipocalin" evidence="6">
    <location>
        <begin position="35"/>
        <end position="285"/>
    </location>
</feature>
<dbReference type="EMBL" id="JAGRRH010000026">
    <property type="protein sequence ID" value="KAG7340996.1"/>
    <property type="molecule type" value="Genomic_DNA"/>
</dbReference>
<dbReference type="PROSITE" id="PS51625">
    <property type="entry name" value="SAM_MT_TRMB"/>
    <property type="match status" value="1"/>
</dbReference>
<dbReference type="Pfam" id="PF02390">
    <property type="entry name" value="Methyltransf_4"/>
    <property type="match status" value="2"/>
</dbReference>
<dbReference type="CDD" id="cd02440">
    <property type="entry name" value="AdoMet_MTases"/>
    <property type="match status" value="1"/>
</dbReference>
<dbReference type="InterPro" id="IPR003358">
    <property type="entry name" value="tRNA_(Gua-N-7)_MeTrfase_Trmb"/>
</dbReference>
<evidence type="ECO:0000256" key="2">
    <source>
        <dbReference type="ARBA" id="ARBA00022679"/>
    </source>
</evidence>
<dbReference type="GO" id="GO:0043527">
    <property type="term" value="C:tRNA methyltransferase complex"/>
    <property type="evidence" value="ECO:0007669"/>
    <property type="project" value="TreeGrafter"/>
</dbReference>
<dbReference type="Proteomes" id="UP000693970">
    <property type="component" value="Unassembled WGS sequence"/>
</dbReference>
<organism evidence="7 8">
    <name type="scientific">Nitzschia inconspicua</name>
    <dbReference type="NCBI Taxonomy" id="303405"/>
    <lineage>
        <taxon>Eukaryota</taxon>
        <taxon>Sar</taxon>
        <taxon>Stramenopiles</taxon>
        <taxon>Ochrophyta</taxon>
        <taxon>Bacillariophyta</taxon>
        <taxon>Bacillariophyceae</taxon>
        <taxon>Bacillariophycidae</taxon>
        <taxon>Bacillariales</taxon>
        <taxon>Bacillariaceae</taxon>
        <taxon>Nitzschia</taxon>
    </lineage>
</organism>
<reference evidence="7" key="1">
    <citation type="journal article" date="2021" name="Sci. Rep.">
        <title>Diploid genomic architecture of Nitzschia inconspicua, an elite biomass production diatom.</title>
        <authorList>
            <person name="Oliver A."/>
            <person name="Podell S."/>
            <person name="Pinowska A."/>
            <person name="Traller J.C."/>
            <person name="Smith S.R."/>
            <person name="McClure R."/>
            <person name="Beliaev A."/>
            <person name="Bohutskyi P."/>
            <person name="Hill E.A."/>
            <person name="Rabines A."/>
            <person name="Zheng H."/>
            <person name="Allen L.Z."/>
            <person name="Kuo A."/>
            <person name="Grigoriev I.V."/>
            <person name="Allen A.E."/>
            <person name="Hazlebeck D."/>
            <person name="Allen E.E."/>
        </authorList>
    </citation>
    <scope>NUCLEOTIDE SEQUENCE</scope>
    <source>
        <strain evidence="7">Hildebrandi</strain>
    </source>
</reference>
<dbReference type="OrthoDB" id="47276at2759"/>
<keyword evidence="3" id="KW-0949">S-adenosyl-L-methionine</keyword>
<dbReference type="InterPro" id="IPR010788">
    <property type="entry name" value="VDE_dom"/>
</dbReference>
<evidence type="ECO:0000259" key="6">
    <source>
        <dbReference type="Pfam" id="PF07137"/>
    </source>
</evidence>
<dbReference type="AlphaFoldDB" id="A0A9K3KD38"/>
<feature type="region of interest" description="Disordered" evidence="4">
    <location>
        <begin position="326"/>
        <end position="349"/>
    </location>
</feature>
<evidence type="ECO:0000256" key="5">
    <source>
        <dbReference type="SAM" id="SignalP"/>
    </source>
</evidence>
<evidence type="ECO:0000313" key="7">
    <source>
        <dbReference type="EMBL" id="KAG7340996.1"/>
    </source>
</evidence>
<dbReference type="GO" id="GO:0008176">
    <property type="term" value="F:tRNA (guanine(46)-N7)-methyltransferase activity"/>
    <property type="evidence" value="ECO:0007669"/>
    <property type="project" value="InterPro"/>
</dbReference>
<dbReference type="PANTHER" id="PTHR23417:SF21">
    <property type="entry name" value="TRNA (GUANINE-N(7)-)-METHYLTRANSFERASE"/>
    <property type="match status" value="1"/>
</dbReference>
<keyword evidence="5" id="KW-0732">Signal</keyword>
<keyword evidence="2" id="KW-0808">Transferase</keyword>
<dbReference type="PANTHER" id="PTHR23417">
    <property type="entry name" value="3-DEOXY-D-MANNO-OCTULOSONIC-ACID TRANSFERASE/TRNA GUANINE-N 7 - -METHYLTRANSFERASE"/>
    <property type="match status" value="1"/>
</dbReference>